<dbReference type="FunFam" id="3.40.309.10:FF:000009">
    <property type="entry name" value="Aldehyde dehydrogenase A"/>
    <property type="match status" value="1"/>
</dbReference>
<dbReference type="OrthoDB" id="310895at2759"/>
<name>A0A9W8DMV9_9FUNG</name>
<dbReference type="InterPro" id="IPR029510">
    <property type="entry name" value="Ald_DH_CS_GLU"/>
</dbReference>
<gene>
    <name evidence="6" type="ORF">IWQ60_010489</name>
</gene>
<evidence type="ECO:0000313" key="6">
    <source>
        <dbReference type="EMBL" id="KAJ1910747.1"/>
    </source>
</evidence>
<dbReference type="GO" id="GO:0016620">
    <property type="term" value="F:oxidoreductase activity, acting on the aldehyde or oxo group of donors, NAD or NADP as acceptor"/>
    <property type="evidence" value="ECO:0007669"/>
    <property type="project" value="InterPro"/>
</dbReference>
<proteinExistence type="inferred from homology"/>
<dbReference type="InterPro" id="IPR016163">
    <property type="entry name" value="Ald_DH_C"/>
</dbReference>
<feature type="domain" description="Aldehyde dehydrogenase" evidence="5">
    <location>
        <begin position="4"/>
        <end position="457"/>
    </location>
</feature>
<dbReference type="AlphaFoldDB" id="A0A9W8DMV9"/>
<dbReference type="InterPro" id="IPR016162">
    <property type="entry name" value="Ald_DH_N"/>
</dbReference>
<organism evidence="6 7">
    <name type="scientific">Tieghemiomyces parasiticus</name>
    <dbReference type="NCBI Taxonomy" id="78921"/>
    <lineage>
        <taxon>Eukaryota</taxon>
        <taxon>Fungi</taxon>
        <taxon>Fungi incertae sedis</taxon>
        <taxon>Zoopagomycota</taxon>
        <taxon>Kickxellomycotina</taxon>
        <taxon>Dimargaritomycetes</taxon>
        <taxon>Dimargaritales</taxon>
        <taxon>Dimargaritaceae</taxon>
        <taxon>Tieghemiomyces</taxon>
    </lineage>
</organism>
<protein>
    <recommendedName>
        <fullName evidence="5">Aldehyde dehydrogenase domain-containing protein</fullName>
    </recommendedName>
</protein>
<evidence type="ECO:0000256" key="3">
    <source>
        <dbReference type="PROSITE-ProRule" id="PRU10007"/>
    </source>
</evidence>
<dbReference type="Proteomes" id="UP001150569">
    <property type="component" value="Unassembled WGS sequence"/>
</dbReference>
<dbReference type="PROSITE" id="PS00687">
    <property type="entry name" value="ALDEHYDE_DEHYDR_GLU"/>
    <property type="match status" value="1"/>
</dbReference>
<evidence type="ECO:0000259" key="5">
    <source>
        <dbReference type="Pfam" id="PF00171"/>
    </source>
</evidence>
<dbReference type="Gene3D" id="3.40.309.10">
    <property type="entry name" value="Aldehyde Dehydrogenase, Chain A, domain 2"/>
    <property type="match status" value="1"/>
</dbReference>
<comment type="similarity">
    <text evidence="1 4">Belongs to the aldehyde dehydrogenase family.</text>
</comment>
<keyword evidence="2 4" id="KW-0560">Oxidoreductase</keyword>
<evidence type="ECO:0000256" key="2">
    <source>
        <dbReference type="ARBA" id="ARBA00023002"/>
    </source>
</evidence>
<evidence type="ECO:0000256" key="4">
    <source>
        <dbReference type="RuleBase" id="RU003345"/>
    </source>
</evidence>
<dbReference type="InterPro" id="IPR015590">
    <property type="entry name" value="Aldehyde_DH_dom"/>
</dbReference>
<dbReference type="SUPFAM" id="SSF53720">
    <property type="entry name" value="ALDH-like"/>
    <property type="match status" value="1"/>
</dbReference>
<dbReference type="CDD" id="cd07102">
    <property type="entry name" value="ALDH_EDX86601"/>
    <property type="match status" value="1"/>
</dbReference>
<sequence length="464" mass="50039">MSPTQIKVLNPYLGEVVATRPLADRTEITAVVDRAVAAFPAWRATPLEERIAVATRFRTEFKNLSATISRELALQMGRPVRYGPGEVNGVLERATHMTDLAPTCLARRSVPGKPGFERFITKEPVGVVLVIAPWNFPYLVTINAVLPALLAGNTVVLKHAPQTPLCAERLAEAFHAAGLPPHVLQCVQVTNEDCDWAIEHLPINFVNFTGSVAAGREVSRAACQQLLGTGLELGGKDPAYVRPDADVAYAAEQLADGAFFNSGQSCCSVERIYVHAAVYDQFVDAFVAVAAGYRPGSPEDSTTTLGPVINAQAANRIRAQVAAAVAQGARPLLAADHFGNWHACPAMVTPQVLVDVDHTMSVMTEETFGPVVGIMRVADDDEAVQLMNDSKYGLTASVWTRDTDAALALGDRVQTGTWFMNRCDVLDPALPWTGVKESGRGCSLSEFGFDQFVQLKSFHLKLAE</sequence>
<keyword evidence="7" id="KW-1185">Reference proteome</keyword>
<evidence type="ECO:0000313" key="7">
    <source>
        <dbReference type="Proteomes" id="UP001150569"/>
    </source>
</evidence>
<reference evidence="6" key="1">
    <citation type="submission" date="2022-07" db="EMBL/GenBank/DDBJ databases">
        <title>Phylogenomic reconstructions and comparative analyses of Kickxellomycotina fungi.</title>
        <authorList>
            <person name="Reynolds N.K."/>
            <person name="Stajich J.E."/>
            <person name="Barry K."/>
            <person name="Grigoriev I.V."/>
            <person name="Crous P."/>
            <person name="Smith M.E."/>
        </authorList>
    </citation>
    <scope>NUCLEOTIDE SEQUENCE</scope>
    <source>
        <strain evidence="6">RSA 861</strain>
    </source>
</reference>
<comment type="caution">
    <text evidence="6">The sequence shown here is derived from an EMBL/GenBank/DDBJ whole genome shotgun (WGS) entry which is preliminary data.</text>
</comment>
<accession>A0A9W8DMV9</accession>
<dbReference type="Pfam" id="PF00171">
    <property type="entry name" value="Aldedh"/>
    <property type="match status" value="1"/>
</dbReference>
<evidence type="ECO:0000256" key="1">
    <source>
        <dbReference type="ARBA" id="ARBA00009986"/>
    </source>
</evidence>
<dbReference type="PANTHER" id="PTHR11699">
    <property type="entry name" value="ALDEHYDE DEHYDROGENASE-RELATED"/>
    <property type="match status" value="1"/>
</dbReference>
<dbReference type="Gene3D" id="3.40.605.10">
    <property type="entry name" value="Aldehyde Dehydrogenase, Chain A, domain 1"/>
    <property type="match status" value="1"/>
</dbReference>
<feature type="active site" evidence="3">
    <location>
        <position position="232"/>
    </location>
</feature>
<dbReference type="InterPro" id="IPR016161">
    <property type="entry name" value="Ald_DH/histidinol_DH"/>
</dbReference>
<dbReference type="EMBL" id="JANBPT010001010">
    <property type="protein sequence ID" value="KAJ1910747.1"/>
    <property type="molecule type" value="Genomic_DNA"/>
</dbReference>